<organism evidence="3 4">
    <name type="scientific">Clostridium neonatale</name>
    <dbReference type="NCBI Taxonomy" id="137838"/>
    <lineage>
        <taxon>Bacteria</taxon>
        <taxon>Bacillati</taxon>
        <taxon>Bacillota</taxon>
        <taxon>Clostridia</taxon>
        <taxon>Eubacteriales</taxon>
        <taxon>Clostridiaceae</taxon>
        <taxon>Clostridium</taxon>
    </lineage>
</organism>
<dbReference type="InterPro" id="IPR024742">
    <property type="entry name" value="Glycogen_debranch_N"/>
</dbReference>
<dbReference type="Pfam" id="PF06202">
    <property type="entry name" value="GDE_C"/>
    <property type="match status" value="1"/>
</dbReference>
<dbReference type="NCBIfam" id="TIGR01561">
    <property type="entry name" value="gde_arch"/>
    <property type="match status" value="1"/>
</dbReference>
<dbReference type="InterPro" id="IPR010401">
    <property type="entry name" value="AGL/Gdb1"/>
</dbReference>
<dbReference type="Proteomes" id="UP000220840">
    <property type="component" value="Unassembled WGS sequence"/>
</dbReference>
<evidence type="ECO:0000259" key="1">
    <source>
        <dbReference type="Pfam" id="PF06202"/>
    </source>
</evidence>
<dbReference type="FunFam" id="1.50.10.10:FF:000073">
    <property type="entry name" value="Glycogen debranching enzyme, hypothetical (TreX-like)"/>
    <property type="match status" value="1"/>
</dbReference>
<sequence>MKFIYGKNDWSTIERGEENCYLLTNGLGGFSSLTMIGSNARNDHALLMACLKAPNNRYNIISNLGQRIKINHVYIDFSSQKYLDSKNNRSGFNYQSKFSFEDIPEWTYHIHGVEIIKKVAMRQNKNTVAITYEINNFTNYEVESEITPYMEFIKKGAILSLDQQFYINENEIKSNNINLYYKTNGKVSTYPTEHEENLLFEHDERDGRERHGNVAHNHKIHFNVRPKESKEFYIVYSTEKINDTAEKIIDESVEYRKQLIKTADMNHDIANMLVKSANQFVVKRESTKGKSIIAGYPFFEDWGRDTMIALSGCCIATKQFEDAKNIFRTFMHYCKNGIMPNIFPEGNNEAMYNTADASLLFINAVYEYYKSSNDVEFIKEAYPVMQEIINCYKNGTDFDIKMDVDGLIQAGSGYDQVTWMDVRIDDILPTPRHGKPVEINAYWYSSLMIMNELSNLIGEKDQEYIKLADLVKESFTKKFWNAGKNCLKDVISGTDADNQVRCNQIWIVSMPFTMLEREKEKKVVQTVFEKLYTPYGLRTLSMDDKEFKGFYGGEQLKRDLAYHQGTVWAFPLGAYYIAYLKVNDYSKEAVNIVENQLEVMEACLREGCIGQIPEIYDGNNPTISKGCFAQAWSVAAILRVYKVIEERGIY</sequence>
<dbReference type="Pfam" id="PF12439">
    <property type="entry name" value="GDE_N"/>
    <property type="match status" value="1"/>
</dbReference>
<dbReference type="STRING" id="137838.GCA_001458595_04199"/>
<dbReference type="SUPFAM" id="SSF48208">
    <property type="entry name" value="Six-hairpin glycosidases"/>
    <property type="match status" value="1"/>
</dbReference>
<dbReference type="GO" id="GO:0004134">
    <property type="term" value="F:4-alpha-glucanotransferase activity"/>
    <property type="evidence" value="ECO:0007669"/>
    <property type="project" value="InterPro"/>
</dbReference>
<reference evidence="3 4" key="1">
    <citation type="submission" date="2017-10" db="EMBL/GenBank/DDBJ databases">
        <title>Effective Description of Clostridium neonatale sp. nov. linked to necrotizing enterocolitis in neonates and a clarification of species assignable to the genus Clostridium (Prazmowski 1880) emend. Lawson and Rainey 2016.</title>
        <authorList>
            <person name="Bernard K."/>
            <person name="Burdz T."/>
            <person name="Wiebe D."/>
            <person name="Balcewich B."/>
            <person name="Alfa M."/>
            <person name="Bernier A.-M."/>
        </authorList>
    </citation>
    <scope>NUCLEOTIDE SEQUENCE [LARGE SCALE GENOMIC DNA]</scope>
    <source>
        <strain evidence="3 4">LCDC99A005</strain>
    </source>
</reference>
<feature type="domain" description="Glycogen debranching enzyme C-terminal" evidence="1">
    <location>
        <begin position="276"/>
        <end position="639"/>
    </location>
</feature>
<dbReference type="GO" id="GO:0004135">
    <property type="term" value="F:amylo-alpha-1,6-glucosidase activity"/>
    <property type="evidence" value="ECO:0007669"/>
    <property type="project" value="InterPro"/>
</dbReference>
<comment type="caution">
    <text evidence="3">The sequence shown here is derived from an EMBL/GenBank/DDBJ whole genome shotgun (WGS) entry which is preliminary data.</text>
</comment>
<dbReference type="InterPro" id="IPR008928">
    <property type="entry name" value="6-hairpin_glycosidase_sf"/>
</dbReference>
<dbReference type="GO" id="GO:0005980">
    <property type="term" value="P:glycogen catabolic process"/>
    <property type="evidence" value="ECO:0007669"/>
    <property type="project" value="InterPro"/>
</dbReference>
<feature type="domain" description="Glycogen debranching enzyme bacterial and archaeal type N-terminal" evidence="2">
    <location>
        <begin position="21"/>
        <end position="229"/>
    </location>
</feature>
<gene>
    <name evidence="3" type="ORF">CQ394_13530</name>
</gene>
<dbReference type="OrthoDB" id="9761875at2"/>
<dbReference type="InterPro" id="IPR032790">
    <property type="entry name" value="GDE_C"/>
</dbReference>
<evidence type="ECO:0000313" key="3">
    <source>
        <dbReference type="EMBL" id="PEG32668.1"/>
    </source>
</evidence>
<name>A0A2A7MNF9_9CLOT</name>
<dbReference type="PANTHER" id="PTHR10569">
    <property type="entry name" value="GLYCOGEN DEBRANCHING ENZYME"/>
    <property type="match status" value="1"/>
</dbReference>
<protein>
    <submittedName>
        <fullName evidence="3">Glycogen debranching protein</fullName>
    </submittedName>
</protein>
<dbReference type="Gene3D" id="1.50.10.10">
    <property type="match status" value="1"/>
</dbReference>
<keyword evidence="4" id="KW-1185">Reference proteome</keyword>
<proteinExistence type="predicted"/>
<dbReference type="EMBL" id="PDCJ01000001">
    <property type="protein sequence ID" value="PEG32668.1"/>
    <property type="molecule type" value="Genomic_DNA"/>
</dbReference>
<evidence type="ECO:0000259" key="2">
    <source>
        <dbReference type="Pfam" id="PF12439"/>
    </source>
</evidence>
<evidence type="ECO:0000313" key="4">
    <source>
        <dbReference type="Proteomes" id="UP000220840"/>
    </source>
</evidence>
<dbReference type="RefSeq" id="WP_058296810.1">
    <property type="nucleotide sequence ID" value="NZ_CAKJVD010000044.1"/>
</dbReference>
<accession>A0A2A7MNF9</accession>
<dbReference type="InterPro" id="IPR012341">
    <property type="entry name" value="6hp_glycosidase-like_sf"/>
</dbReference>
<dbReference type="AlphaFoldDB" id="A0A2A7MNF9"/>
<dbReference type="InterPro" id="IPR006451">
    <property type="entry name" value="Glycogen_debranch_arc"/>
</dbReference>
<dbReference type="PANTHER" id="PTHR10569:SF2">
    <property type="entry name" value="GLYCOGEN DEBRANCHING ENZYME"/>
    <property type="match status" value="1"/>
</dbReference>